<reference evidence="3" key="2">
    <citation type="submission" date="2013-12" db="EMBL/GenBank/DDBJ databases">
        <authorList>
            <person name="Yu Y."/>
            <person name="Lee S."/>
            <person name="de Baynast K."/>
            <person name="Wissotski M."/>
            <person name="Liu L."/>
            <person name="Talag J."/>
            <person name="Goicoechea J."/>
            <person name="Angelova A."/>
            <person name="Jetty R."/>
            <person name="Kudrna D."/>
            <person name="Golser W."/>
            <person name="Rivera L."/>
            <person name="Zhang J."/>
            <person name="Wing R."/>
        </authorList>
    </citation>
    <scope>NUCLEOTIDE SEQUENCE</scope>
</reference>
<evidence type="ECO:0000313" key="2">
    <source>
        <dbReference type="EnsemblPlants" id="LPERR07G19380.1"/>
    </source>
</evidence>
<accession>A0A0D9X1J3</accession>
<proteinExistence type="predicted"/>
<reference evidence="2 3" key="1">
    <citation type="submission" date="2012-08" db="EMBL/GenBank/DDBJ databases">
        <title>Oryza genome evolution.</title>
        <authorList>
            <person name="Wing R.A."/>
        </authorList>
    </citation>
    <scope>NUCLEOTIDE SEQUENCE</scope>
</reference>
<organism evidence="2 3">
    <name type="scientific">Leersia perrieri</name>
    <dbReference type="NCBI Taxonomy" id="77586"/>
    <lineage>
        <taxon>Eukaryota</taxon>
        <taxon>Viridiplantae</taxon>
        <taxon>Streptophyta</taxon>
        <taxon>Embryophyta</taxon>
        <taxon>Tracheophyta</taxon>
        <taxon>Spermatophyta</taxon>
        <taxon>Magnoliopsida</taxon>
        <taxon>Liliopsida</taxon>
        <taxon>Poales</taxon>
        <taxon>Poaceae</taxon>
        <taxon>BOP clade</taxon>
        <taxon>Oryzoideae</taxon>
        <taxon>Oryzeae</taxon>
        <taxon>Oryzinae</taxon>
        <taxon>Leersia</taxon>
    </lineage>
</organism>
<protein>
    <submittedName>
        <fullName evidence="2">Uncharacterized protein</fullName>
    </submittedName>
</protein>
<sequence>MATGFENVDASETHSDQIPPGHNTRSGRVYSSDVLNCLQEMWTQSDGMISLTKPKAKAKPRPANC</sequence>
<keyword evidence="3" id="KW-1185">Reference proteome</keyword>
<dbReference type="Gramene" id="LPERR07G19380.1">
    <property type="protein sequence ID" value="LPERR07G19380.1"/>
    <property type="gene ID" value="LPERR07G19380"/>
</dbReference>
<evidence type="ECO:0000256" key="1">
    <source>
        <dbReference type="SAM" id="MobiDB-lite"/>
    </source>
</evidence>
<name>A0A0D9X1J3_9ORYZ</name>
<dbReference type="EnsemblPlants" id="LPERR07G19380.1">
    <property type="protein sequence ID" value="LPERR07G19380.1"/>
    <property type="gene ID" value="LPERR07G19380"/>
</dbReference>
<dbReference type="Proteomes" id="UP000032180">
    <property type="component" value="Chromosome 7"/>
</dbReference>
<evidence type="ECO:0000313" key="3">
    <source>
        <dbReference type="Proteomes" id="UP000032180"/>
    </source>
</evidence>
<reference evidence="2" key="3">
    <citation type="submission" date="2015-04" db="UniProtKB">
        <authorList>
            <consortium name="EnsemblPlants"/>
        </authorList>
    </citation>
    <scope>IDENTIFICATION</scope>
</reference>
<feature type="region of interest" description="Disordered" evidence="1">
    <location>
        <begin position="1"/>
        <end position="28"/>
    </location>
</feature>
<dbReference type="HOGENOM" id="CLU_2852939_0_0_1"/>
<dbReference type="AlphaFoldDB" id="A0A0D9X1J3"/>